<evidence type="ECO:0000259" key="23">
    <source>
        <dbReference type="PROSITE" id="PS51332"/>
    </source>
</evidence>
<evidence type="ECO:0000256" key="13">
    <source>
        <dbReference type="ARBA" id="ARBA00022691"/>
    </source>
</evidence>
<evidence type="ECO:0000256" key="11">
    <source>
        <dbReference type="ARBA" id="ARBA00022628"/>
    </source>
</evidence>
<gene>
    <name evidence="25" type="ORF">CIAN88_15020</name>
</gene>
<proteinExistence type="inferred from homology"/>
<keyword evidence="15 20" id="KW-0862">Zinc</keyword>
<dbReference type="InterPro" id="IPR050554">
    <property type="entry name" value="Met_Synthase/Corrinoid"/>
</dbReference>
<evidence type="ECO:0000256" key="1">
    <source>
        <dbReference type="ARBA" id="ARBA00001700"/>
    </source>
</evidence>
<evidence type="ECO:0000256" key="7">
    <source>
        <dbReference type="ARBA" id="ARBA00012032"/>
    </source>
</evidence>
<dbReference type="SUPFAM" id="SSF51717">
    <property type="entry name" value="Dihydropteroate synthetase-like"/>
    <property type="match status" value="1"/>
</dbReference>
<keyword evidence="10" id="KW-0028">Amino-acid biosynthesis</keyword>
<dbReference type="InterPro" id="IPR003759">
    <property type="entry name" value="Cbl-bd_cap"/>
</dbReference>
<evidence type="ECO:0000256" key="5">
    <source>
        <dbReference type="ARBA" id="ARBA00010398"/>
    </source>
</evidence>
<evidence type="ECO:0000256" key="14">
    <source>
        <dbReference type="ARBA" id="ARBA00022723"/>
    </source>
</evidence>
<dbReference type="Gene3D" id="1.10.1240.10">
    <property type="entry name" value="Methionine synthase domain"/>
    <property type="match status" value="1"/>
</dbReference>
<dbReference type="InterPro" id="IPR011005">
    <property type="entry name" value="Dihydropteroate_synth-like_sf"/>
</dbReference>
<evidence type="ECO:0000256" key="15">
    <source>
        <dbReference type="ARBA" id="ARBA00022833"/>
    </source>
</evidence>
<dbReference type="NCBIfam" id="NF005719">
    <property type="entry name" value="PRK07535.1"/>
    <property type="match status" value="1"/>
</dbReference>
<protein>
    <recommendedName>
        <fullName evidence="8">Methionine synthase</fullName>
        <ecNumber evidence="7">2.1.1.13</ecNumber>
    </recommendedName>
    <alternativeName>
        <fullName evidence="19">5-methyltetrahydrofolate--homocysteine methyltransferase</fullName>
    </alternativeName>
</protein>
<dbReference type="InterPro" id="IPR003726">
    <property type="entry name" value="HCY_dom"/>
</dbReference>
<evidence type="ECO:0000256" key="16">
    <source>
        <dbReference type="ARBA" id="ARBA00023167"/>
    </source>
</evidence>
<keyword evidence="12 20" id="KW-0808">Transferase</keyword>
<sequence length="786" mass="85427">MEIENKIQFLDGAMGTQLQDKGLPAGASPELFMMEHGEIIEEVHAAYIDSGSDIIYTNTFGANAKKLSKSQYTVEEVITRAVQLAKSAAKRRNGVQVALDIGPIGELLEPNGYLPFEEAYELYRQQVVAGEQAGADLVIFETMSDLYEVKAAILAAKEHTQLPVFVTMSFEADHRTFTGCTTASFALCAEGLGADAIGINCSLGPDQILPIAEELAAMTNLPLIIKANAGLPDPLTNTYSIAAAAYARMLLPYTKLPLAYVGGCCGTTPQFIQELKNTLPKTIAVEKRKRRIGSYACTPTKCLRIQDVHVIGERINPTGNKRMKAALQEHRMDEILSIAMEEVEGGADILDVNVGLPGIDEKEMMVEVIKELQSVIDLPLQIDSTDPAVIRAALRAVNGVAIVNSVNGEAAVMESILPAVKKYGANVVGLTMDEDGIPACAQKRLEIGTRIVETAQRYGIAKERVFLDCLTLTVSAQQSGAKETLQALTAIREQLGVHTVLGVSNISFGLPSRILLNQSFLTMAMQAGLSMPIMNPNQAAMMDAVRSYRVLQGIDVDSQEYIRIYAQQKREGGKPHIESVHINIEESIMRGLKEETRQLCTKLLSEKEPLQIVNEHLIPALDAVGARYEKKEIYLPQLINAATASQCAFEEIRRSVQAGGLESISKGKIILATVKGDVHDIGKNIVKVVLENYGYQVFDLGKDVPVETVVETAIKEQVRLIGLSALMTTTLKSMEETIQALHESGHECKIMVGGAVVSADYAKQIHADYYARDAKESADIAKEVLG</sequence>
<evidence type="ECO:0000259" key="24">
    <source>
        <dbReference type="PROSITE" id="PS51337"/>
    </source>
</evidence>
<dbReference type="PROSITE" id="PS51337">
    <property type="entry name" value="B12_BINDING_NTER"/>
    <property type="match status" value="1"/>
</dbReference>
<dbReference type="GO" id="GO:0031419">
    <property type="term" value="F:cobalamin binding"/>
    <property type="evidence" value="ECO:0007669"/>
    <property type="project" value="UniProtKB-KW"/>
</dbReference>
<dbReference type="Gene3D" id="3.40.50.280">
    <property type="entry name" value="Cobalamin-binding domain"/>
    <property type="match status" value="1"/>
</dbReference>
<dbReference type="PIRSF" id="PIRSF037472">
    <property type="entry name" value="DHPS_mtfrase"/>
    <property type="match status" value="1"/>
</dbReference>
<dbReference type="PROSITE" id="PS51332">
    <property type="entry name" value="B12_BINDING"/>
    <property type="match status" value="1"/>
</dbReference>
<dbReference type="EC" id="2.1.1.13" evidence="7"/>
<evidence type="ECO:0000259" key="22">
    <source>
        <dbReference type="PROSITE" id="PS50972"/>
    </source>
</evidence>
<dbReference type="Gene3D" id="3.20.20.330">
    <property type="entry name" value="Homocysteine-binding-like domain"/>
    <property type="match status" value="1"/>
</dbReference>
<dbReference type="GO" id="GO:0008705">
    <property type="term" value="F:methionine synthase activity"/>
    <property type="evidence" value="ECO:0007669"/>
    <property type="project" value="UniProtKB-EC"/>
</dbReference>
<evidence type="ECO:0000256" key="8">
    <source>
        <dbReference type="ARBA" id="ARBA00013998"/>
    </source>
</evidence>
<dbReference type="UniPathway" id="UPA00051">
    <property type="reaction ID" value="UER00081"/>
</dbReference>
<dbReference type="Proteomes" id="UP000030008">
    <property type="component" value="Unassembled WGS sequence"/>
</dbReference>
<comment type="catalytic activity">
    <reaction evidence="1">
        <text>(6S)-5-methyl-5,6,7,8-tetrahydrofolate + L-homocysteine = (6S)-5,6,7,8-tetrahydrofolate + L-methionine</text>
        <dbReference type="Rhea" id="RHEA:11172"/>
        <dbReference type="ChEBI" id="CHEBI:18608"/>
        <dbReference type="ChEBI" id="CHEBI:57453"/>
        <dbReference type="ChEBI" id="CHEBI:57844"/>
        <dbReference type="ChEBI" id="CHEBI:58199"/>
        <dbReference type="EC" id="2.1.1.13"/>
    </reaction>
</comment>
<keyword evidence="9 20" id="KW-0489">Methyltransferase</keyword>
<dbReference type="InterPro" id="IPR006158">
    <property type="entry name" value="Cobalamin-bd"/>
</dbReference>
<dbReference type="SUPFAM" id="SSF47644">
    <property type="entry name" value="Methionine synthase domain"/>
    <property type="match status" value="1"/>
</dbReference>
<feature type="binding site" evidence="20">
    <location>
        <position position="265"/>
    </location>
    <ligand>
        <name>Zn(2+)</name>
        <dbReference type="ChEBI" id="CHEBI:29105"/>
    </ligand>
</feature>
<dbReference type="GO" id="GO:0046872">
    <property type="term" value="F:metal ion binding"/>
    <property type="evidence" value="ECO:0007669"/>
    <property type="project" value="UniProtKB-KW"/>
</dbReference>
<dbReference type="Pfam" id="PF00809">
    <property type="entry name" value="Pterin_bind"/>
    <property type="match status" value="1"/>
</dbReference>
<evidence type="ECO:0000256" key="20">
    <source>
        <dbReference type="PROSITE-ProRule" id="PRU00333"/>
    </source>
</evidence>
<dbReference type="Pfam" id="PF02574">
    <property type="entry name" value="S-methyl_trans"/>
    <property type="match status" value="1"/>
</dbReference>
<dbReference type="GO" id="GO:0050667">
    <property type="term" value="P:homocysteine metabolic process"/>
    <property type="evidence" value="ECO:0007669"/>
    <property type="project" value="TreeGrafter"/>
</dbReference>
<organism evidence="25 26">
    <name type="scientific">Clostridium innocuum</name>
    <dbReference type="NCBI Taxonomy" id="1522"/>
    <lineage>
        <taxon>Bacteria</taxon>
        <taxon>Bacillati</taxon>
        <taxon>Bacillota</taxon>
        <taxon>Clostridia</taxon>
        <taxon>Eubacteriales</taxon>
        <taxon>Clostridiaceae</taxon>
        <taxon>Clostridium</taxon>
    </lineage>
</organism>
<evidence type="ECO:0000256" key="3">
    <source>
        <dbReference type="ARBA" id="ARBA00001956"/>
    </source>
</evidence>
<evidence type="ECO:0000313" key="26">
    <source>
        <dbReference type="Proteomes" id="UP000030008"/>
    </source>
</evidence>
<keyword evidence="11" id="KW-0846">Cobalamin</keyword>
<dbReference type="GO" id="GO:0005829">
    <property type="term" value="C:cytosol"/>
    <property type="evidence" value="ECO:0007669"/>
    <property type="project" value="TreeGrafter"/>
</dbReference>
<evidence type="ECO:0000313" key="25">
    <source>
        <dbReference type="EMBL" id="KGJ52353.1"/>
    </source>
</evidence>
<comment type="function">
    <text evidence="18">Catalyzes the transfer of a methyl group from methyl-cobalamin to homocysteine, yielding enzyme-bound cob(I)alamin and methionine. Subsequently, remethylates the cofactor using methyltetrahydrofolate.</text>
</comment>
<feature type="binding site" evidence="20">
    <location>
        <position position="201"/>
    </location>
    <ligand>
        <name>Zn(2+)</name>
        <dbReference type="ChEBI" id="CHEBI:29105"/>
    </ligand>
</feature>
<feature type="domain" description="B12-binding N-terminal" evidence="24">
    <location>
        <begin position="571"/>
        <end position="664"/>
    </location>
</feature>
<dbReference type="Pfam" id="PF02310">
    <property type="entry name" value="B12-binding"/>
    <property type="match status" value="1"/>
</dbReference>
<keyword evidence="16" id="KW-0486">Methionine biosynthesis</keyword>
<dbReference type="AlphaFoldDB" id="A0A099I667"/>
<dbReference type="InterPro" id="IPR000489">
    <property type="entry name" value="Pterin-binding_dom"/>
</dbReference>
<comment type="cofactor">
    <cofactor evidence="2 20">
        <name>Zn(2+)</name>
        <dbReference type="ChEBI" id="CHEBI:29105"/>
    </cofactor>
</comment>
<dbReference type="SUPFAM" id="SSF52242">
    <property type="entry name" value="Cobalamin (vitamin B12)-binding domain"/>
    <property type="match status" value="1"/>
</dbReference>
<feature type="domain" description="Hcy-binding" evidence="21">
    <location>
        <begin position="1"/>
        <end position="279"/>
    </location>
</feature>
<comment type="caution">
    <text evidence="25">The sequence shown here is derived from an EMBL/GenBank/DDBJ whole genome shotgun (WGS) entry which is preliminary data.</text>
</comment>
<keyword evidence="14 20" id="KW-0479">Metal-binding</keyword>
<keyword evidence="13" id="KW-0949">S-adenosyl-L-methionine</keyword>
<comment type="pathway">
    <text evidence="4">Amino-acid biosynthesis; L-methionine biosynthesis via de novo pathway; L-methionine from L-homocysteine (MetH route): step 1/1.</text>
</comment>
<comment type="similarity">
    <text evidence="6">Belongs to the methylamine corrinoid protein family.</text>
</comment>
<dbReference type="GO" id="GO:0046653">
    <property type="term" value="P:tetrahydrofolate metabolic process"/>
    <property type="evidence" value="ECO:0007669"/>
    <property type="project" value="TreeGrafter"/>
</dbReference>
<feature type="binding site" evidence="20">
    <location>
        <position position="264"/>
    </location>
    <ligand>
        <name>Zn(2+)</name>
        <dbReference type="ChEBI" id="CHEBI:29105"/>
    </ligand>
</feature>
<dbReference type="SMART" id="SM01018">
    <property type="entry name" value="B12-binding_2"/>
    <property type="match status" value="1"/>
</dbReference>
<dbReference type="EMBL" id="JQIF01000069">
    <property type="protein sequence ID" value="KGJ52353.1"/>
    <property type="molecule type" value="Genomic_DNA"/>
</dbReference>
<dbReference type="InterPro" id="IPR036724">
    <property type="entry name" value="Cobalamin-bd_sf"/>
</dbReference>
<evidence type="ECO:0000256" key="4">
    <source>
        <dbReference type="ARBA" id="ARBA00005178"/>
    </source>
</evidence>
<evidence type="ECO:0000256" key="12">
    <source>
        <dbReference type="ARBA" id="ARBA00022679"/>
    </source>
</evidence>
<name>A0A099I667_CLOIN</name>
<comment type="similarity">
    <text evidence="5">Belongs to the vitamin-B12 dependent methionine synthase family.</text>
</comment>
<evidence type="ECO:0000259" key="21">
    <source>
        <dbReference type="PROSITE" id="PS50970"/>
    </source>
</evidence>
<accession>A0A099I667</accession>
<dbReference type="PROSITE" id="PS50970">
    <property type="entry name" value="HCY"/>
    <property type="match status" value="1"/>
</dbReference>
<dbReference type="CDD" id="cd02070">
    <property type="entry name" value="corrinoid_protein_B12-BD"/>
    <property type="match status" value="1"/>
</dbReference>
<evidence type="ECO:0000256" key="18">
    <source>
        <dbReference type="ARBA" id="ARBA00025552"/>
    </source>
</evidence>
<dbReference type="InterPro" id="IPR017215">
    <property type="entry name" value="MetH_bac"/>
</dbReference>
<evidence type="ECO:0000256" key="10">
    <source>
        <dbReference type="ARBA" id="ARBA00022605"/>
    </source>
</evidence>
<dbReference type="InterPro" id="IPR036589">
    <property type="entry name" value="HCY_dom_sf"/>
</dbReference>
<feature type="domain" description="B12-binding" evidence="23">
    <location>
        <begin position="666"/>
        <end position="786"/>
    </location>
</feature>
<dbReference type="Pfam" id="PF02607">
    <property type="entry name" value="B12-binding_2"/>
    <property type="match status" value="1"/>
</dbReference>
<evidence type="ECO:0000256" key="2">
    <source>
        <dbReference type="ARBA" id="ARBA00001947"/>
    </source>
</evidence>
<reference evidence="25 26" key="1">
    <citation type="submission" date="2014-08" db="EMBL/GenBank/DDBJ databases">
        <title>Clostridium innocuum, an unnegligible vancomycin-resistant pathogen causing extra-intestinal infections.</title>
        <authorList>
            <person name="Feng Y."/>
            <person name="Chiu C.-H."/>
        </authorList>
    </citation>
    <scope>NUCLEOTIDE SEQUENCE [LARGE SCALE GENOMIC DNA]</scope>
    <source>
        <strain evidence="25 26">AN88</strain>
    </source>
</reference>
<evidence type="ECO:0000256" key="17">
    <source>
        <dbReference type="ARBA" id="ARBA00023285"/>
    </source>
</evidence>
<evidence type="ECO:0000256" key="19">
    <source>
        <dbReference type="ARBA" id="ARBA00031040"/>
    </source>
</evidence>
<dbReference type="FunFam" id="3.40.50.280:FF:000003">
    <property type="entry name" value="Dimethylamine methyltransferase corrinoid protein"/>
    <property type="match status" value="1"/>
</dbReference>
<dbReference type="GO" id="GO:0032259">
    <property type="term" value="P:methylation"/>
    <property type="evidence" value="ECO:0007669"/>
    <property type="project" value="UniProtKB-KW"/>
</dbReference>
<dbReference type="PANTHER" id="PTHR45833:SF1">
    <property type="entry name" value="METHIONINE SYNTHASE"/>
    <property type="match status" value="1"/>
</dbReference>
<dbReference type="PANTHER" id="PTHR45833">
    <property type="entry name" value="METHIONINE SYNTHASE"/>
    <property type="match status" value="1"/>
</dbReference>
<keyword evidence="17" id="KW-0170">Cobalt</keyword>
<dbReference type="InterPro" id="IPR036594">
    <property type="entry name" value="Meth_synthase_dom"/>
</dbReference>
<feature type="domain" description="Pterin-binding" evidence="22">
    <location>
        <begin position="308"/>
        <end position="563"/>
    </location>
</feature>
<dbReference type="PROSITE" id="PS50972">
    <property type="entry name" value="PTERIN_BINDING"/>
    <property type="match status" value="1"/>
</dbReference>
<evidence type="ECO:0000256" key="9">
    <source>
        <dbReference type="ARBA" id="ARBA00022603"/>
    </source>
</evidence>
<dbReference type="RefSeq" id="WP_044906347.1">
    <property type="nucleotide sequence ID" value="NZ_JQIF01000069.1"/>
</dbReference>
<evidence type="ECO:0000256" key="6">
    <source>
        <dbReference type="ARBA" id="ARBA00010854"/>
    </source>
</evidence>
<dbReference type="Gene3D" id="3.20.20.20">
    <property type="entry name" value="Dihydropteroate synthase-like"/>
    <property type="match status" value="1"/>
</dbReference>
<dbReference type="SUPFAM" id="SSF82282">
    <property type="entry name" value="Homocysteine S-methyltransferase"/>
    <property type="match status" value="1"/>
</dbReference>
<comment type="cofactor">
    <cofactor evidence="3">
        <name>methylcob(III)alamin</name>
        <dbReference type="ChEBI" id="CHEBI:28115"/>
    </cofactor>
</comment>